<keyword evidence="2" id="KW-1185">Reference proteome</keyword>
<organism evidence="1 2">
    <name type="scientific">Knipowitschia caucasica</name>
    <name type="common">Caucasian dwarf goby</name>
    <name type="synonym">Pomatoschistus caucasicus</name>
    <dbReference type="NCBI Taxonomy" id="637954"/>
    <lineage>
        <taxon>Eukaryota</taxon>
        <taxon>Metazoa</taxon>
        <taxon>Chordata</taxon>
        <taxon>Craniata</taxon>
        <taxon>Vertebrata</taxon>
        <taxon>Euteleostomi</taxon>
        <taxon>Actinopterygii</taxon>
        <taxon>Neopterygii</taxon>
        <taxon>Teleostei</taxon>
        <taxon>Neoteleostei</taxon>
        <taxon>Acanthomorphata</taxon>
        <taxon>Gobiaria</taxon>
        <taxon>Gobiiformes</taxon>
        <taxon>Gobioidei</taxon>
        <taxon>Gobiidae</taxon>
        <taxon>Gobiinae</taxon>
        <taxon>Knipowitschia</taxon>
    </lineage>
</organism>
<protein>
    <submittedName>
        <fullName evidence="1">Uncharacterized protein</fullName>
    </submittedName>
</protein>
<dbReference type="Proteomes" id="UP001497482">
    <property type="component" value="Chromosome 4"/>
</dbReference>
<dbReference type="EMBL" id="OZ035826">
    <property type="protein sequence ID" value="CAL1604313.1"/>
    <property type="molecule type" value="Genomic_DNA"/>
</dbReference>
<sequence>MLKEWRAADAERTVLLPLTLTDKQQCTDPGCTGLNEPRRAMLSLHLLYSFPTWLKCSESEEAYVKVGQSPVKMPMPLRTAAVYKEATRPAR</sequence>
<evidence type="ECO:0000313" key="1">
    <source>
        <dbReference type="EMBL" id="CAL1604313.1"/>
    </source>
</evidence>
<reference evidence="1 2" key="1">
    <citation type="submission" date="2024-04" db="EMBL/GenBank/DDBJ databases">
        <authorList>
            <person name="Waldvogel A.-M."/>
            <person name="Schoenle A."/>
        </authorList>
    </citation>
    <scope>NUCLEOTIDE SEQUENCE [LARGE SCALE GENOMIC DNA]</scope>
</reference>
<accession>A0AAV2LSP0</accession>
<gene>
    <name evidence="1" type="ORF">KC01_LOCUS31849</name>
</gene>
<proteinExistence type="predicted"/>
<name>A0AAV2LSP0_KNICA</name>
<dbReference type="AlphaFoldDB" id="A0AAV2LSP0"/>
<evidence type="ECO:0000313" key="2">
    <source>
        <dbReference type="Proteomes" id="UP001497482"/>
    </source>
</evidence>